<feature type="compositionally biased region" description="Basic and acidic residues" evidence="1">
    <location>
        <begin position="162"/>
        <end position="211"/>
    </location>
</feature>
<feature type="region of interest" description="Disordered" evidence="1">
    <location>
        <begin position="86"/>
        <end position="211"/>
    </location>
</feature>
<evidence type="ECO:0000313" key="2">
    <source>
        <dbReference type="EMBL" id="KAK5707776.1"/>
    </source>
</evidence>
<gene>
    <name evidence="2" type="ORF">LTR97_000314</name>
</gene>
<dbReference type="Proteomes" id="UP001310594">
    <property type="component" value="Unassembled WGS sequence"/>
</dbReference>
<proteinExistence type="predicted"/>
<dbReference type="AlphaFoldDB" id="A0AAN7WR45"/>
<feature type="compositionally biased region" description="Basic and acidic residues" evidence="1">
    <location>
        <begin position="143"/>
        <end position="155"/>
    </location>
</feature>
<accession>A0AAN7WR45</accession>
<evidence type="ECO:0000313" key="3">
    <source>
        <dbReference type="Proteomes" id="UP001310594"/>
    </source>
</evidence>
<protein>
    <submittedName>
        <fullName evidence="2">Uncharacterized protein</fullName>
    </submittedName>
</protein>
<evidence type="ECO:0000256" key="1">
    <source>
        <dbReference type="SAM" id="MobiDB-lite"/>
    </source>
</evidence>
<feature type="compositionally biased region" description="Acidic residues" evidence="1">
    <location>
        <begin position="94"/>
        <end position="103"/>
    </location>
</feature>
<comment type="caution">
    <text evidence="2">The sequence shown here is derived from an EMBL/GenBank/DDBJ whole genome shotgun (WGS) entry which is preliminary data.</text>
</comment>
<name>A0AAN7WR45_9PEZI</name>
<sequence>MASILGYLNQLLPFATPGTPLVQDLVHLGVICGALYFAPHIQEWYRQRRANTVPSNNGLPGNEQHAAPIVGAERHVDNELNNAVQPDGLIAAPDDSEDDEEQGNDGNVNGGGHEPDEGQPGPARVPDMPNTRNVGAKKAKALAKKEQRRAYHEFQRSQGEAQRAKDAEGAAEREAELGAERERRRAKEAALEAKKAKEREQKREQERKAREDDIRKRELVVKIVKHELEGHRVCDLMKVARRVGDDVDVEWVEKIVTAGGIVGRKNDVVTVITGMGWVVKVSEEDMTAVYRKAIEEDAADSDGRVSFETLGRMVEERLLRP</sequence>
<dbReference type="EMBL" id="JAVRQU010000001">
    <property type="protein sequence ID" value="KAK5707776.1"/>
    <property type="molecule type" value="Genomic_DNA"/>
</dbReference>
<reference evidence="2" key="1">
    <citation type="submission" date="2023-08" db="EMBL/GenBank/DDBJ databases">
        <title>Black Yeasts Isolated from many extreme environments.</title>
        <authorList>
            <person name="Coleine C."/>
            <person name="Stajich J.E."/>
            <person name="Selbmann L."/>
        </authorList>
    </citation>
    <scope>NUCLEOTIDE SEQUENCE</scope>
    <source>
        <strain evidence="2">CCFEE 5810</strain>
    </source>
</reference>
<organism evidence="2 3">
    <name type="scientific">Elasticomyces elasticus</name>
    <dbReference type="NCBI Taxonomy" id="574655"/>
    <lineage>
        <taxon>Eukaryota</taxon>
        <taxon>Fungi</taxon>
        <taxon>Dikarya</taxon>
        <taxon>Ascomycota</taxon>
        <taxon>Pezizomycotina</taxon>
        <taxon>Dothideomycetes</taxon>
        <taxon>Dothideomycetidae</taxon>
        <taxon>Mycosphaerellales</taxon>
        <taxon>Teratosphaeriaceae</taxon>
        <taxon>Elasticomyces</taxon>
    </lineage>
</organism>